<dbReference type="AlphaFoldDB" id="A0AAV4M5F6"/>
<comment type="caution">
    <text evidence="2">The sequence shown here is derived from an EMBL/GenBank/DDBJ whole genome shotgun (WGS) entry which is preliminary data.</text>
</comment>
<accession>A0AAV4M5F6</accession>
<evidence type="ECO:0000313" key="3">
    <source>
        <dbReference type="Proteomes" id="UP001054837"/>
    </source>
</evidence>
<keyword evidence="3" id="KW-1185">Reference proteome</keyword>
<feature type="compositionally biased region" description="Basic and acidic residues" evidence="1">
    <location>
        <begin position="27"/>
        <end position="41"/>
    </location>
</feature>
<reference evidence="2 3" key="1">
    <citation type="submission" date="2021-06" db="EMBL/GenBank/DDBJ databases">
        <title>Caerostris darwini draft genome.</title>
        <authorList>
            <person name="Kono N."/>
            <person name="Arakawa K."/>
        </authorList>
    </citation>
    <scope>NUCLEOTIDE SEQUENCE [LARGE SCALE GENOMIC DNA]</scope>
</reference>
<protein>
    <submittedName>
        <fullName evidence="2">Uncharacterized protein</fullName>
    </submittedName>
</protein>
<name>A0AAV4M5F6_9ARAC</name>
<dbReference type="EMBL" id="BPLQ01000075">
    <property type="protein sequence ID" value="GIX67264.1"/>
    <property type="molecule type" value="Genomic_DNA"/>
</dbReference>
<evidence type="ECO:0000313" key="2">
    <source>
        <dbReference type="EMBL" id="GIX67264.1"/>
    </source>
</evidence>
<gene>
    <name evidence="2" type="ORF">CDAR_384401</name>
</gene>
<feature type="region of interest" description="Disordered" evidence="1">
    <location>
        <begin position="21"/>
        <end position="42"/>
    </location>
</feature>
<dbReference type="Proteomes" id="UP001054837">
    <property type="component" value="Unassembled WGS sequence"/>
</dbReference>
<sequence>MCTEIHLLSYYRGFYDSSGRYRNPKHQPKEASNNDKKEKKATPPIKYIMRRESLLINVTNWVFPMSSSTEEFMTGRTYEIIILVYGSQPFDIVYSFRFGESIQNRAFTMGGSYPHREVKPVEFLINAAHTSFLKLMVSLPRDFSLCSEKKKKRSAN</sequence>
<proteinExistence type="predicted"/>
<organism evidence="2 3">
    <name type="scientific">Caerostris darwini</name>
    <dbReference type="NCBI Taxonomy" id="1538125"/>
    <lineage>
        <taxon>Eukaryota</taxon>
        <taxon>Metazoa</taxon>
        <taxon>Ecdysozoa</taxon>
        <taxon>Arthropoda</taxon>
        <taxon>Chelicerata</taxon>
        <taxon>Arachnida</taxon>
        <taxon>Araneae</taxon>
        <taxon>Araneomorphae</taxon>
        <taxon>Entelegynae</taxon>
        <taxon>Araneoidea</taxon>
        <taxon>Araneidae</taxon>
        <taxon>Caerostris</taxon>
    </lineage>
</organism>
<evidence type="ECO:0000256" key="1">
    <source>
        <dbReference type="SAM" id="MobiDB-lite"/>
    </source>
</evidence>